<feature type="compositionally biased region" description="Pro residues" evidence="1">
    <location>
        <begin position="64"/>
        <end position="73"/>
    </location>
</feature>
<dbReference type="InterPro" id="IPR009163">
    <property type="entry name" value="Ap4A_phos1/2"/>
</dbReference>
<evidence type="ECO:0000259" key="3">
    <source>
        <dbReference type="Pfam" id="PF19327"/>
    </source>
</evidence>
<dbReference type="EMBL" id="MU853402">
    <property type="protein sequence ID" value="KAK4137123.1"/>
    <property type="molecule type" value="Genomic_DNA"/>
</dbReference>
<dbReference type="AlphaFoldDB" id="A0AAN6ZGL2"/>
<gene>
    <name evidence="4" type="ORF">BT67DRAFT_414075</name>
</gene>
<sequence length="400" mass="42015">MTAPPDGMAPAKVPANLPELVKAAFNRALASGDVNFYPTEVALVNVNSVPFQLRFSPALASKPQAPPAPPPSTTTPTTASARNNNNNNNNHPPSPQNKAVAKNPPPFDPFDNPPPPMLITPLPPSHNLVLNKFAIVPEHSILATQAFHPQTHLLQPTDLCAAYACIETYHGGPAHHTPPPEQHAGGADAEAEIKDRDGAGDGDGLFVFFNSGPHSGASQPHRHLQLLPVARMRDGLGPAGAGGSPVPVWEVLAGRLLPAGQGGRRKVPFQTFAEGIIGPGVDLHEVYLRLYRLACEAVLGTGGVVDGETEGQEARISYNMAMTRDVMVVVPRVAEGGAVTAADGAGRTEVGKVALNGTVLAGTALVKTRAEWDALRAEPERLREILGRIGVPWGQVPGQL</sequence>
<dbReference type="PANTHER" id="PTHR38420">
    <property type="entry name" value="AP-4-A PHOSPHORYLASE II"/>
    <property type="match status" value="1"/>
</dbReference>
<dbReference type="InterPro" id="IPR045759">
    <property type="entry name" value="Ap4A_phos1/2_N"/>
</dbReference>
<evidence type="ECO:0000256" key="1">
    <source>
        <dbReference type="SAM" id="MobiDB-lite"/>
    </source>
</evidence>
<reference evidence="4" key="2">
    <citation type="submission" date="2023-05" db="EMBL/GenBank/DDBJ databases">
        <authorList>
            <consortium name="Lawrence Berkeley National Laboratory"/>
            <person name="Steindorff A."/>
            <person name="Hensen N."/>
            <person name="Bonometti L."/>
            <person name="Westerberg I."/>
            <person name="Brannstrom I.O."/>
            <person name="Guillou S."/>
            <person name="Cros-Aarteil S."/>
            <person name="Calhoun S."/>
            <person name="Haridas S."/>
            <person name="Kuo A."/>
            <person name="Mondo S."/>
            <person name="Pangilinan J."/>
            <person name="Riley R."/>
            <person name="Labutti K."/>
            <person name="Andreopoulos B."/>
            <person name="Lipzen A."/>
            <person name="Chen C."/>
            <person name="Yanf M."/>
            <person name="Daum C."/>
            <person name="Ng V."/>
            <person name="Clum A."/>
            <person name="Ohm R."/>
            <person name="Martin F."/>
            <person name="Silar P."/>
            <person name="Natvig D."/>
            <person name="Lalanne C."/>
            <person name="Gautier V."/>
            <person name="Ament-Velasquez S.L."/>
            <person name="Kruys A."/>
            <person name="Hutchinson M.I."/>
            <person name="Powell A.J."/>
            <person name="Barry K."/>
            <person name="Miller A.N."/>
            <person name="Grigoriev I.V."/>
            <person name="Debuchy R."/>
            <person name="Gladieux P."/>
            <person name="Thoren M.H."/>
            <person name="Johannesson H."/>
        </authorList>
    </citation>
    <scope>NUCLEOTIDE SEQUENCE</scope>
    <source>
        <strain evidence="4">CBS 123565</strain>
    </source>
</reference>
<accession>A0AAN6ZGL2</accession>
<feature type="domain" description="Ap4A phosphorylase 1/2 N-terminal" evidence="3">
    <location>
        <begin position="203"/>
        <end position="231"/>
    </location>
</feature>
<evidence type="ECO:0000313" key="5">
    <source>
        <dbReference type="Proteomes" id="UP001304895"/>
    </source>
</evidence>
<dbReference type="Pfam" id="PF09830">
    <property type="entry name" value="ATP_transf"/>
    <property type="match status" value="1"/>
</dbReference>
<dbReference type="GO" id="GO:0009117">
    <property type="term" value="P:nucleotide metabolic process"/>
    <property type="evidence" value="ECO:0007669"/>
    <property type="project" value="InterPro"/>
</dbReference>
<dbReference type="SUPFAM" id="SSF54197">
    <property type="entry name" value="HIT-like"/>
    <property type="match status" value="1"/>
</dbReference>
<dbReference type="GO" id="GO:0003877">
    <property type="term" value="F:ATP:ADP adenylyltransferase activity"/>
    <property type="evidence" value="ECO:0007669"/>
    <property type="project" value="InterPro"/>
</dbReference>
<dbReference type="InterPro" id="IPR043171">
    <property type="entry name" value="Ap4A_phos1/2-like"/>
</dbReference>
<proteinExistence type="predicted"/>
<dbReference type="InterPro" id="IPR019200">
    <property type="entry name" value="ATP_adenylylTrfase_C"/>
</dbReference>
<reference evidence="4" key="1">
    <citation type="journal article" date="2023" name="Mol. Phylogenet. Evol.">
        <title>Genome-scale phylogeny and comparative genomics of the fungal order Sordariales.</title>
        <authorList>
            <person name="Hensen N."/>
            <person name="Bonometti L."/>
            <person name="Westerberg I."/>
            <person name="Brannstrom I.O."/>
            <person name="Guillou S."/>
            <person name="Cros-Aarteil S."/>
            <person name="Calhoun S."/>
            <person name="Haridas S."/>
            <person name="Kuo A."/>
            <person name="Mondo S."/>
            <person name="Pangilinan J."/>
            <person name="Riley R."/>
            <person name="LaButti K."/>
            <person name="Andreopoulos B."/>
            <person name="Lipzen A."/>
            <person name="Chen C."/>
            <person name="Yan M."/>
            <person name="Daum C."/>
            <person name="Ng V."/>
            <person name="Clum A."/>
            <person name="Steindorff A."/>
            <person name="Ohm R.A."/>
            <person name="Martin F."/>
            <person name="Silar P."/>
            <person name="Natvig D.O."/>
            <person name="Lalanne C."/>
            <person name="Gautier V."/>
            <person name="Ament-Velasquez S.L."/>
            <person name="Kruys A."/>
            <person name="Hutchinson M.I."/>
            <person name="Powell A.J."/>
            <person name="Barry K."/>
            <person name="Miller A.N."/>
            <person name="Grigoriev I.V."/>
            <person name="Debuchy R."/>
            <person name="Gladieux P."/>
            <person name="Hiltunen Thoren M."/>
            <person name="Johannesson H."/>
        </authorList>
    </citation>
    <scope>NUCLEOTIDE SEQUENCE</scope>
    <source>
        <strain evidence="4">CBS 123565</strain>
    </source>
</reference>
<organism evidence="4 5">
    <name type="scientific">Trichocladium antarcticum</name>
    <dbReference type="NCBI Taxonomy" id="1450529"/>
    <lineage>
        <taxon>Eukaryota</taxon>
        <taxon>Fungi</taxon>
        <taxon>Dikarya</taxon>
        <taxon>Ascomycota</taxon>
        <taxon>Pezizomycotina</taxon>
        <taxon>Sordariomycetes</taxon>
        <taxon>Sordariomycetidae</taxon>
        <taxon>Sordariales</taxon>
        <taxon>Chaetomiaceae</taxon>
        <taxon>Trichocladium</taxon>
    </lineage>
</organism>
<dbReference type="Gene3D" id="3.30.428.70">
    <property type="match status" value="1"/>
</dbReference>
<keyword evidence="5" id="KW-1185">Reference proteome</keyword>
<dbReference type="Proteomes" id="UP001304895">
    <property type="component" value="Unassembled WGS sequence"/>
</dbReference>
<comment type="caution">
    <text evidence="4">The sequence shown here is derived from an EMBL/GenBank/DDBJ whole genome shotgun (WGS) entry which is preliminary data.</text>
</comment>
<feature type="domain" description="Ap4A phosphorylase 1/2 N-terminal" evidence="3">
    <location>
        <begin position="96"/>
        <end position="171"/>
    </location>
</feature>
<evidence type="ECO:0000313" key="4">
    <source>
        <dbReference type="EMBL" id="KAK4137123.1"/>
    </source>
</evidence>
<feature type="domain" description="ATP adenylyltransferase C-terminal" evidence="2">
    <location>
        <begin position="266"/>
        <end position="392"/>
    </location>
</feature>
<dbReference type="Pfam" id="PF19327">
    <property type="entry name" value="Ap4A_phos_N"/>
    <property type="match status" value="2"/>
</dbReference>
<dbReference type="GO" id="GO:0005524">
    <property type="term" value="F:ATP binding"/>
    <property type="evidence" value="ECO:0007669"/>
    <property type="project" value="InterPro"/>
</dbReference>
<feature type="compositionally biased region" description="Pro residues" evidence="1">
    <location>
        <begin position="103"/>
        <end position="119"/>
    </location>
</feature>
<dbReference type="PANTHER" id="PTHR38420:SF3">
    <property type="entry name" value="5',5'''-P-1,P-4-TETRAPHOSPHATE PHOSPHORYLASE 2"/>
    <property type="match status" value="1"/>
</dbReference>
<dbReference type="InterPro" id="IPR036265">
    <property type="entry name" value="HIT-like_sf"/>
</dbReference>
<protein>
    <submittedName>
        <fullName evidence="4">Uncharacterized protein</fullName>
    </submittedName>
</protein>
<evidence type="ECO:0000259" key="2">
    <source>
        <dbReference type="Pfam" id="PF09830"/>
    </source>
</evidence>
<name>A0AAN6ZGL2_9PEZI</name>
<feature type="compositionally biased region" description="Low complexity" evidence="1">
    <location>
        <begin position="74"/>
        <end position="91"/>
    </location>
</feature>
<feature type="region of interest" description="Disordered" evidence="1">
    <location>
        <begin position="60"/>
        <end position="119"/>
    </location>
</feature>